<dbReference type="Proteomes" id="UP000184440">
    <property type="component" value="Unassembled WGS sequence"/>
</dbReference>
<dbReference type="EMBL" id="FRCS01000013">
    <property type="protein sequence ID" value="SHN46096.1"/>
    <property type="molecule type" value="Genomic_DNA"/>
</dbReference>
<protein>
    <submittedName>
        <fullName evidence="6">Transcriptional regulator, TetR family</fullName>
    </submittedName>
</protein>
<dbReference type="Pfam" id="PF21597">
    <property type="entry name" value="TetR_C_43"/>
    <property type="match status" value="1"/>
</dbReference>
<proteinExistence type="predicted"/>
<dbReference type="InterPro" id="IPR050109">
    <property type="entry name" value="HTH-type_TetR-like_transc_reg"/>
</dbReference>
<accession>A0A1M7RIS4</accession>
<dbReference type="InterPro" id="IPR036271">
    <property type="entry name" value="Tet_transcr_reg_TetR-rel_C_sf"/>
</dbReference>
<evidence type="ECO:0000313" key="6">
    <source>
        <dbReference type="EMBL" id="SHN46096.1"/>
    </source>
</evidence>
<name>A0A1M7RIS4_9ACTN</name>
<keyword evidence="7" id="KW-1185">Reference proteome</keyword>
<dbReference type="Pfam" id="PF00440">
    <property type="entry name" value="TetR_N"/>
    <property type="match status" value="1"/>
</dbReference>
<dbReference type="GO" id="GO:0003700">
    <property type="term" value="F:DNA-binding transcription factor activity"/>
    <property type="evidence" value="ECO:0007669"/>
    <property type="project" value="TreeGrafter"/>
</dbReference>
<gene>
    <name evidence="6" type="ORF">SAMN05443668_113180</name>
</gene>
<sequence length="195" mass="20912">MSPAAPSSAAGRPLRADARRNYDRLLDAAREAVAQHGAETSLDDIARRAGVGSGTLYRHFPTRAALLSAVFHEQVEDLCREAARRLNDPDPAAALGAWLEAVVLHSIRYRGLATSLRSAWLAEGGDLTWCYTTMEGAAERLLNRAKEVGAIRADVPVSDLLRLVNGLALANLDVPDAEESAVRLLGYVLAGLSRS</sequence>
<evidence type="ECO:0000256" key="1">
    <source>
        <dbReference type="ARBA" id="ARBA00023015"/>
    </source>
</evidence>
<organism evidence="6 7">
    <name type="scientific">Cryptosporangium aurantiacum</name>
    <dbReference type="NCBI Taxonomy" id="134849"/>
    <lineage>
        <taxon>Bacteria</taxon>
        <taxon>Bacillati</taxon>
        <taxon>Actinomycetota</taxon>
        <taxon>Actinomycetes</taxon>
        <taxon>Cryptosporangiales</taxon>
        <taxon>Cryptosporangiaceae</taxon>
        <taxon>Cryptosporangium</taxon>
    </lineage>
</organism>
<feature type="DNA-binding region" description="H-T-H motif" evidence="4">
    <location>
        <begin position="41"/>
        <end position="60"/>
    </location>
</feature>
<evidence type="ECO:0000256" key="3">
    <source>
        <dbReference type="ARBA" id="ARBA00023163"/>
    </source>
</evidence>
<dbReference type="STRING" id="134849.SAMN05443668_113180"/>
<dbReference type="InterPro" id="IPR009057">
    <property type="entry name" value="Homeodomain-like_sf"/>
</dbReference>
<feature type="domain" description="HTH tetR-type" evidence="5">
    <location>
        <begin position="19"/>
        <end position="78"/>
    </location>
</feature>
<dbReference type="AlphaFoldDB" id="A0A1M7RIS4"/>
<dbReference type="SUPFAM" id="SSF48498">
    <property type="entry name" value="Tetracyclin repressor-like, C-terminal domain"/>
    <property type="match status" value="1"/>
</dbReference>
<dbReference type="InterPro" id="IPR049445">
    <property type="entry name" value="TetR_SbtR-like_C"/>
</dbReference>
<dbReference type="InterPro" id="IPR001647">
    <property type="entry name" value="HTH_TetR"/>
</dbReference>
<keyword evidence="2 4" id="KW-0238">DNA-binding</keyword>
<dbReference type="GO" id="GO:0000976">
    <property type="term" value="F:transcription cis-regulatory region binding"/>
    <property type="evidence" value="ECO:0007669"/>
    <property type="project" value="TreeGrafter"/>
</dbReference>
<dbReference type="PRINTS" id="PR00455">
    <property type="entry name" value="HTHTETR"/>
</dbReference>
<evidence type="ECO:0000259" key="5">
    <source>
        <dbReference type="PROSITE" id="PS50977"/>
    </source>
</evidence>
<dbReference type="SUPFAM" id="SSF46689">
    <property type="entry name" value="Homeodomain-like"/>
    <property type="match status" value="1"/>
</dbReference>
<evidence type="ECO:0000256" key="2">
    <source>
        <dbReference type="ARBA" id="ARBA00023125"/>
    </source>
</evidence>
<dbReference type="PROSITE" id="PS50977">
    <property type="entry name" value="HTH_TETR_2"/>
    <property type="match status" value="1"/>
</dbReference>
<keyword evidence="3" id="KW-0804">Transcription</keyword>
<dbReference type="PANTHER" id="PTHR30055">
    <property type="entry name" value="HTH-TYPE TRANSCRIPTIONAL REGULATOR RUTR"/>
    <property type="match status" value="1"/>
</dbReference>
<evidence type="ECO:0000313" key="7">
    <source>
        <dbReference type="Proteomes" id="UP000184440"/>
    </source>
</evidence>
<dbReference type="PANTHER" id="PTHR30055:SF234">
    <property type="entry name" value="HTH-TYPE TRANSCRIPTIONAL REGULATOR BETI"/>
    <property type="match status" value="1"/>
</dbReference>
<dbReference type="RefSeq" id="WP_073262875.1">
    <property type="nucleotide sequence ID" value="NZ_FRCS01000013.1"/>
</dbReference>
<dbReference type="Gene3D" id="1.10.357.10">
    <property type="entry name" value="Tetracycline Repressor, domain 2"/>
    <property type="match status" value="1"/>
</dbReference>
<keyword evidence="1" id="KW-0805">Transcription regulation</keyword>
<reference evidence="6 7" key="1">
    <citation type="submission" date="2016-11" db="EMBL/GenBank/DDBJ databases">
        <authorList>
            <person name="Jaros S."/>
            <person name="Januszkiewicz K."/>
            <person name="Wedrychowicz H."/>
        </authorList>
    </citation>
    <scope>NUCLEOTIDE SEQUENCE [LARGE SCALE GENOMIC DNA]</scope>
    <source>
        <strain evidence="6 7">DSM 46144</strain>
    </source>
</reference>
<evidence type="ECO:0000256" key="4">
    <source>
        <dbReference type="PROSITE-ProRule" id="PRU00335"/>
    </source>
</evidence>